<dbReference type="PROSITE" id="PS00028">
    <property type="entry name" value="ZINC_FINGER_C2H2_1"/>
    <property type="match status" value="9"/>
</dbReference>
<feature type="binding site" evidence="12">
    <location>
        <position position="57"/>
    </location>
    <ligand>
        <name>Zn(2+)</name>
        <dbReference type="ChEBI" id="CHEBI:29105"/>
    </ligand>
</feature>
<evidence type="ECO:0000256" key="7">
    <source>
        <dbReference type="ARBA" id="ARBA00022843"/>
    </source>
</evidence>
<dbReference type="InterPro" id="IPR013087">
    <property type="entry name" value="Znf_C2H2_type"/>
</dbReference>
<dbReference type="Gene3D" id="3.30.160.60">
    <property type="entry name" value="Classic Zinc Finger"/>
    <property type="match status" value="8"/>
</dbReference>
<dbReference type="PANTHER" id="PTHR24394:SF48">
    <property type="entry name" value="ZINC FINGER PROTEIN 771"/>
    <property type="match status" value="1"/>
</dbReference>
<dbReference type="Pfam" id="PF07776">
    <property type="entry name" value="zf-AD"/>
    <property type="match status" value="1"/>
</dbReference>
<dbReference type="FunFam" id="3.30.160.60:FF:000912">
    <property type="entry name" value="Zinc finger protein 660"/>
    <property type="match status" value="1"/>
</dbReference>
<reference evidence="16" key="1">
    <citation type="submission" date="2021-04" db="EMBL/GenBank/DDBJ databases">
        <authorList>
            <person name="Chebbi M.A.C M."/>
        </authorList>
    </citation>
    <scope>NUCLEOTIDE SEQUENCE</scope>
</reference>
<keyword evidence="7" id="KW-0832">Ubl conjugation</keyword>
<evidence type="ECO:0000259" key="15">
    <source>
        <dbReference type="PROSITE" id="PS51915"/>
    </source>
</evidence>
<feature type="binding site" evidence="12">
    <location>
        <position position="7"/>
    </location>
    <ligand>
        <name>Zn(2+)</name>
        <dbReference type="ChEBI" id="CHEBI:29105"/>
    </ligand>
</feature>
<dbReference type="FunFam" id="3.30.160.60:FF:000690">
    <property type="entry name" value="Zinc finger protein 354C"/>
    <property type="match status" value="1"/>
</dbReference>
<evidence type="ECO:0000256" key="6">
    <source>
        <dbReference type="ARBA" id="ARBA00022833"/>
    </source>
</evidence>
<dbReference type="FunFam" id="3.30.160.60:FF:000110">
    <property type="entry name" value="Zinc finger protein-like"/>
    <property type="match status" value="1"/>
</dbReference>
<dbReference type="GO" id="GO:0040029">
    <property type="term" value="P:epigenetic regulation of gene expression"/>
    <property type="evidence" value="ECO:0007669"/>
    <property type="project" value="UniProtKB-ARBA"/>
</dbReference>
<dbReference type="Gene3D" id="3.40.1800.20">
    <property type="match status" value="1"/>
</dbReference>
<dbReference type="InterPro" id="IPR036236">
    <property type="entry name" value="Znf_C2H2_sf"/>
</dbReference>
<organism evidence="16 17">
    <name type="scientific">Cotesia congregata</name>
    <name type="common">Parasitoid wasp</name>
    <name type="synonym">Apanteles congregatus</name>
    <dbReference type="NCBI Taxonomy" id="51543"/>
    <lineage>
        <taxon>Eukaryota</taxon>
        <taxon>Metazoa</taxon>
        <taxon>Ecdysozoa</taxon>
        <taxon>Arthropoda</taxon>
        <taxon>Hexapoda</taxon>
        <taxon>Insecta</taxon>
        <taxon>Pterygota</taxon>
        <taxon>Neoptera</taxon>
        <taxon>Endopterygota</taxon>
        <taxon>Hymenoptera</taxon>
        <taxon>Apocrita</taxon>
        <taxon>Ichneumonoidea</taxon>
        <taxon>Braconidae</taxon>
        <taxon>Microgastrinae</taxon>
        <taxon>Cotesia</taxon>
    </lineage>
</organism>
<comment type="caution">
    <text evidence="16">The sequence shown here is derived from an EMBL/GenBank/DDBJ whole genome shotgun (WGS) entry which is preliminary data.</text>
</comment>
<gene>
    <name evidence="16" type="ORF">HICCMSTLAB_LOCUS10346</name>
</gene>
<evidence type="ECO:0000256" key="8">
    <source>
        <dbReference type="ARBA" id="ARBA00023015"/>
    </source>
</evidence>
<dbReference type="GO" id="GO:0000785">
    <property type="term" value="C:chromatin"/>
    <property type="evidence" value="ECO:0007669"/>
    <property type="project" value="UniProtKB-ARBA"/>
</dbReference>
<feature type="domain" description="C2H2-type" evidence="14">
    <location>
        <begin position="358"/>
        <end position="385"/>
    </location>
</feature>
<dbReference type="GO" id="GO:0000981">
    <property type="term" value="F:DNA-binding transcription factor activity, RNA polymerase II-specific"/>
    <property type="evidence" value="ECO:0007669"/>
    <property type="project" value="TreeGrafter"/>
</dbReference>
<feature type="domain" description="C2H2-type" evidence="14">
    <location>
        <begin position="500"/>
        <end position="527"/>
    </location>
</feature>
<feature type="region of interest" description="Disordered" evidence="13">
    <location>
        <begin position="237"/>
        <end position="275"/>
    </location>
</feature>
<evidence type="ECO:0000256" key="11">
    <source>
        <dbReference type="PROSITE-ProRule" id="PRU00042"/>
    </source>
</evidence>
<feature type="domain" description="C2H2-type" evidence="14">
    <location>
        <begin position="443"/>
        <end position="470"/>
    </location>
</feature>
<keyword evidence="6 12" id="KW-0862">Zinc</keyword>
<evidence type="ECO:0000256" key="1">
    <source>
        <dbReference type="ARBA" id="ARBA00004123"/>
    </source>
</evidence>
<dbReference type="OrthoDB" id="7460655at2759"/>
<sequence length="596" mass="69070">MMPDTNCRLCCEKLDKNYSNIFDCQNEGLSLGAKIMICLSIPIHNNDNLPGKICIPCTDEITRFYDFRNKCQSTYYSLIQKYKENVKKPVDSKVNLSLTKDEEVLDEYIINSLEEEPEINDDKTKSDNLESFVTSPENIKTGEEKNLSKKYKCFYCELLFDSYQGAVDHCIECLATKKITNGIDALNKDQDDKETGSDYAEVEFIEDIDFDGEEKNYYEAKAEAEAEENVAEMIENEKEVEDNSENKFEDEDYISSDEPYEDESENQDPKDSSQNILLSKAELNSEVRPKRRYCKKKIYPENYPCPECKKPFSSRSLMRRHFMVHTGERPHRCETCGRRFSQLGALNFHKKLHEDPPYRCDRCSKPFMRPSDLEKHLRTHTGEKPYTCQVCGKNFTQLVAVQQHERVHTGDKPFRCRICGKTFSQSANKSKHEKIHQKGLKPFICDLCGRSFSDNEEMEEHKAGHGGEKVRECDFCGMKFKKFSEVIDHVRRYHTFERPHTCDFCKKAFYSLYSLKQHIMTHTGQKPFACAECPSKFTQKGNLQKHFSRKHPGKVFKDIWNNKDSDLSGLSGLSSLEGFEDCSVDNKSDVDVKIEN</sequence>
<keyword evidence="17" id="KW-1185">Reference proteome</keyword>
<feature type="domain" description="C2H2-type" evidence="14">
    <location>
        <begin position="528"/>
        <end position="556"/>
    </location>
</feature>
<feature type="binding site" evidence="12">
    <location>
        <position position="54"/>
    </location>
    <ligand>
        <name>Zn(2+)</name>
        <dbReference type="ChEBI" id="CHEBI:29105"/>
    </ligand>
</feature>
<dbReference type="GO" id="GO:0043565">
    <property type="term" value="F:sequence-specific DNA binding"/>
    <property type="evidence" value="ECO:0007669"/>
    <property type="project" value="UniProtKB-ARBA"/>
</dbReference>
<dbReference type="AlphaFoldDB" id="A0A8J2MQ98"/>
<dbReference type="GO" id="GO:0048598">
    <property type="term" value="P:embryonic morphogenesis"/>
    <property type="evidence" value="ECO:0007669"/>
    <property type="project" value="UniProtKB-ARBA"/>
</dbReference>
<keyword evidence="5 11" id="KW-0863">Zinc-finger</keyword>
<evidence type="ECO:0000256" key="12">
    <source>
        <dbReference type="PROSITE-ProRule" id="PRU01263"/>
    </source>
</evidence>
<feature type="binding site" evidence="12">
    <location>
        <position position="10"/>
    </location>
    <ligand>
        <name>Zn(2+)</name>
        <dbReference type="ChEBI" id="CHEBI:29105"/>
    </ligand>
</feature>
<dbReference type="Pfam" id="PF00096">
    <property type="entry name" value="zf-C2H2"/>
    <property type="match status" value="7"/>
</dbReference>
<proteinExistence type="predicted"/>
<keyword evidence="3 12" id="KW-0479">Metal-binding</keyword>
<dbReference type="FunFam" id="3.30.160.60:FF:001498">
    <property type="entry name" value="Zinc finger protein 404"/>
    <property type="match status" value="1"/>
</dbReference>
<evidence type="ECO:0000256" key="10">
    <source>
        <dbReference type="ARBA" id="ARBA00023242"/>
    </source>
</evidence>
<accession>A0A8J2MQ98</accession>
<evidence type="ECO:0000313" key="17">
    <source>
        <dbReference type="Proteomes" id="UP000786811"/>
    </source>
</evidence>
<dbReference type="PROSITE" id="PS51915">
    <property type="entry name" value="ZAD"/>
    <property type="match status" value="1"/>
</dbReference>
<dbReference type="PROSITE" id="PS50157">
    <property type="entry name" value="ZINC_FINGER_C2H2_2"/>
    <property type="match status" value="9"/>
</dbReference>
<evidence type="ECO:0000313" key="16">
    <source>
        <dbReference type="EMBL" id="CAG5101273.1"/>
    </source>
</evidence>
<evidence type="ECO:0000256" key="13">
    <source>
        <dbReference type="SAM" id="MobiDB-lite"/>
    </source>
</evidence>
<evidence type="ECO:0000256" key="4">
    <source>
        <dbReference type="ARBA" id="ARBA00022737"/>
    </source>
</evidence>
<feature type="domain" description="C2H2-type" evidence="14">
    <location>
        <begin position="414"/>
        <end position="442"/>
    </location>
</feature>
<keyword evidence="9" id="KW-0804">Transcription</keyword>
<dbReference type="PANTHER" id="PTHR24394">
    <property type="entry name" value="ZINC FINGER PROTEIN"/>
    <property type="match status" value="1"/>
</dbReference>
<keyword evidence="4" id="KW-0677">Repeat</keyword>
<keyword evidence="10" id="KW-0539">Nucleus</keyword>
<comment type="subcellular location">
    <subcellularLocation>
        <location evidence="1">Nucleus</location>
    </subcellularLocation>
</comment>
<feature type="domain" description="C2H2-type" evidence="14">
    <location>
        <begin position="386"/>
        <end position="413"/>
    </location>
</feature>
<evidence type="ECO:0000259" key="14">
    <source>
        <dbReference type="PROSITE" id="PS50157"/>
    </source>
</evidence>
<dbReference type="Proteomes" id="UP000786811">
    <property type="component" value="Unassembled WGS sequence"/>
</dbReference>
<keyword evidence="8" id="KW-0805">Transcription regulation</keyword>
<evidence type="ECO:0000256" key="3">
    <source>
        <dbReference type="ARBA" id="ARBA00022723"/>
    </source>
</evidence>
<dbReference type="SMART" id="SM00868">
    <property type="entry name" value="zf-AD"/>
    <property type="match status" value="1"/>
</dbReference>
<feature type="domain" description="C2H2-type" evidence="14">
    <location>
        <begin position="331"/>
        <end position="358"/>
    </location>
</feature>
<evidence type="ECO:0000256" key="9">
    <source>
        <dbReference type="ARBA" id="ARBA00023163"/>
    </source>
</evidence>
<evidence type="ECO:0000256" key="2">
    <source>
        <dbReference type="ARBA" id="ARBA00022499"/>
    </source>
</evidence>
<dbReference type="GO" id="GO:0003682">
    <property type="term" value="F:chromatin binding"/>
    <property type="evidence" value="ECO:0007669"/>
    <property type="project" value="UniProtKB-ARBA"/>
</dbReference>
<feature type="domain" description="C2H2-type" evidence="14">
    <location>
        <begin position="471"/>
        <end position="499"/>
    </location>
</feature>
<dbReference type="Pfam" id="PF13912">
    <property type="entry name" value="zf-C2H2_6"/>
    <property type="match status" value="1"/>
</dbReference>
<dbReference type="SMART" id="SM00355">
    <property type="entry name" value="ZnF_C2H2"/>
    <property type="match status" value="9"/>
</dbReference>
<dbReference type="GO" id="GO:0005634">
    <property type="term" value="C:nucleus"/>
    <property type="evidence" value="ECO:0007669"/>
    <property type="project" value="UniProtKB-SubCell"/>
</dbReference>
<keyword evidence="2" id="KW-1017">Isopeptide bond</keyword>
<dbReference type="SUPFAM" id="SSF57716">
    <property type="entry name" value="Glucocorticoid receptor-like (DNA-binding domain)"/>
    <property type="match status" value="1"/>
</dbReference>
<feature type="domain" description="C2H2-type" evidence="14">
    <location>
        <begin position="303"/>
        <end position="330"/>
    </location>
</feature>
<feature type="compositionally biased region" description="Acidic residues" evidence="13">
    <location>
        <begin position="238"/>
        <end position="266"/>
    </location>
</feature>
<dbReference type="GO" id="GO:0045596">
    <property type="term" value="P:negative regulation of cell differentiation"/>
    <property type="evidence" value="ECO:0007669"/>
    <property type="project" value="UniProtKB-ARBA"/>
</dbReference>
<dbReference type="SUPFAM" id="SSF57667">
    <property type="entry name" value="beta-beta-alpha zinc fingers"/>
    <property type="match status" value="5"/>
</dbReference>
<feature type="domain" description="ZAD" evidence="15">
    <location>
        <begin position="5"/>
        <end position="81"/>
    </location>
</feature>
<evidence type="ECO:0000256" key="5">
    <source>
        <dbReference type="ARBA" id="ARBA00022771"/>
    </source>
</evidence>
<dbReference type="GO" id="GO:0008270">
    <property type="term" value="F:zinc ion binding"/>
    <property type="evidence" value="ECO:0007669"/>
    <property type="project" value="UniProtKB-UniRule"/>
</dbReference>
<dbReference type="InterPro" id="IPR012934">
    <property type="entry name" value="Znf_AD"/>
</dbReference>
<protein>
    <submittedName>
        <fullName evidence="16">Similar to Znf271: Zinc finger protein 271 (Mus musculus)</fullName>
    </submittedName>
</protein>
<dbReference type="EMBL" id="CAJNRD030001122">
    <property type="protein sequence ID" value="CAG5101273.1"/>
    <property type="molecule type" value="Genomic_DNA"/>
</dbReference>
<dbReference type="FunFam" id="3.30.160.60:FF:000624">
    <property type="entry name" value="zinc finger protein 697"/>
    <property type="match status" value="1"/>
</dbReference>
<name>A0A8J2MQ98_COTCN</name>
<dbReference type="FunFam" id="3.30.160.60:FF:000100">
    <property type="entry name" value="Zinc finger 45-like"/>
    <property type="match status" value="2"/>
</dbReference>
<dbReference type="GO" id="GO:0000122">
    <property type="term" value="P:negative regulation of transcription by RNA polymerase II"/>
    <property type="evidence" value="ECO:0007669"/>
    <property type="project" value="UniProtKB-ARBA"/>
</dbReference>